<organism evidence="2 3">
    <name type="scientific">Helicoverpa armigera</name>
    <name type="common">Cotton bollworm</name>
    <name type="synonym">Heliothis armigera</name>
    <dbReference type="NCBI Taxonomy" id="29058"/>
    <lineage>
        <taxon>Eukaryota</taxon>
        <taxon>Metazoa</taxon>
        <taxon>Ecdysozoa</taxon>
        <taxon>Arthropoda</taxon>
        <taxon>Hexapoda</taxon>
        <taxon>Insecta</taxon>
        <taxon>Pterygota</taxon>
        <taxon>Neoptera</taxon>
        <taxon>Endopterygota</taxon>
        <taxon>Lepidoptera</taxon>
        <taxon>Glossata</taxon>
        <taxon>Ditrysia</taxon>
        <taxon>Noctuoidea</taxon>
        <taxon>Noctuidae</taxon>
        <taxon>Heliothinae</taxon>
        <taxon>Helicoverpa</taxon>
    </lineage>
</organism>
<proteinExistence type="predicted"/>
<evidence type="ECO:0000313" key="3">
    <source>
        <dbReference type="Proteomes" id="UP000249218"/>
    </source>
</evidence>
<dbReference type="PROSITE" id="PS51257">
    <property type="entry name" value="PROKAR_LIPOPROTEIN"/>
    <property type="match status" value="1"/>
</dbReference>
<dbReference type="EMBL" id="KZ149912">
    <property type="protein sequence ID" value="PZC78100.1"/>
    <property type="molecule type" value="Genomic_DNA"/>
</dbReference>
<dbReference type="OrthoDB" id="6818903at2759"/>
<sequence>MKSCILIALLAALASCVHAAAVPTNAPTVVGAVQPGDWLMGIGTTNSAAQPDYVITKRLRYTLGSMYQVNAVIIRELGAAQGGAPAFVGGLGSHDVTVVLVSARGRALHYRVELWGDDASGADLGPDRPLITIAEL</sequence>
<feature type="signal peptide" evidence="1">
    <location>
        <begin position="1"/>
        <end position="19"/>
    </location>
</feature>
<dbReference type="InterPro" id="IPR031734">
    <property type="entry name" value="MBF2"/>
</dbReference>
<keyword evidence="3" id="KW-1185">Reference proteome</keyword>
<accession>A0A2W1BZ35</accession>
<keyword evidence="1" id="KW-0732">Signal</keyword>
<protein>
    <submittedName>
        <fullName evidence="2">Uncharacterized protein</fullName>
    </submittedName>
</protein>
<dbReference type="Proteomes" id="UP000249218">
    <property type="component" value="Unassembled WGS sequence"/>
</dbReference>
<name>A0A2W1BZ35_HELAM</name>
<feature type="chain" id="PRO_5015935522" evidence="1">
    <location>
        <begin position="20"/>
        <end position="136"/>
    </location>
</feature>
<reference evidence="2 3" key="1">
    <citation type="journal article" date="2017" name="BMC Biol.">
        <title>Genomic innovations, transcriptional plasticity and gene loss underlying the evolution and divergence of two highly polyphagous and invasive Helicoverpa pest species.</title>
        <authorList>
            <person name="Pearce S.L."/>
            <person name="Clarke D.F."/>
            <person name="East P.D."/>
            <person name="Elfekih S."/>
            <person name="Gordon K.H."/>
            <person name="Jermiin L.S."/>
            <person name="McGaughran A."/>
            <person name="Oakeshott J.G."/>
            <person name="Papanikolaou A."/>
            <person name="Perera O.P."/>
            <person name="Rane R.V."/>
            <person name="Richards S."/>
            <person name="Tay W.T."/>
            <person name="Walsh T.K."/>
            <person name="Anderson A."/>
            <person name="Anderson C.J."/>
            <person name="Asgari S."/>
            <person name="Board P.G."/>
            <person name="Bretschneider A."/>
            <person name="Campbell P.M."/>
            <person name="Chertemps T."/>
            <person name="Christeller J.T."/>
            <person name="Coppin C.W."/>
            <person name="Downes S.J."/>
            <person name="Duan G."/>
            <person name="Farnsworth C.A."/>
            <person name="Good R.T."/>
            <person name="Han L.B."/>
            <person name="Han Y.C."/>
            <person name="Hatje K."/>
            <person name="Horne I."/>
            <person name="Huang Y.P."/>
            <person name="Hughes D.S."/>
            <person name="Jacquin-Joly E."/>
            <person name="James W."/>
            <person name="Jhangiani S."/>
            <person name="Kollmar M."/>
            <person name="Kuwar S.S."/>
            <person name="Li S."/>
            <person name="Liu N.Y."/>
            <person name="Maibeche M.T."/>
            <person name="Miller J.R."/>
            <person name="Montagne N."/>
            <person name="Perry T."/>
            <person name="Qu J."/>
            <person name="Song S.V."/>
            <person name="Sutton G.G."/>
            <person name="Vogel H."/>
            <person name="Walenz B.P."/>
            <person name="Xu W."/>
            <person name="Zhang H.J."/>
            <person name="Zou Z."/>
            <person name="Batterham P."/>
            <person name="Edwards O.R."/>
            <person name="Feyereisen R."/>
            <person name="Gibbs R.A."/>
            <person name="Heckel D.G."/>
            <person name="McGrath A."/>
            <person name="Robin C."/>
            <person name="Scherer S.E."/>
            <person name="Worley K.C."/>
            <person name="Wu Y.D."/>
        </authorList>
    </citation>
    <scope>NUCLEOTIDE SEQUENCE [LARGE SCALE GENOMIC DNA]</scope>
    <source>
        <strain evidence="2">Harm_GR_Male_#8</strain>
        <tissue evidence="2">Whole organism</tissue>
    </source>
</reference>
<dbReference type="AlphaFoldDB" id="A0A2W1BZ35"/>
<gene>
    <name evidence="2" type="primary">HaOG202635</name>
    <name evidence="2" type="ORF">B5X24_HaOG202635</name>
</gene>
<dbReference type="Pfam" id="PF15868">
    <property type="entry name" value="MBF2"/>
    <property type="match status" value="1"/>
</dbReference>
<evidence type="ECO:0000313" key="2">
    <source>
        <dbReference type="EMBL" id="PZC78100.1"/>
    </source>
</evidence>
<evidence type="ECO:0000256" key="1">
    <source>
        <dbReference type="SAM" id="SignalP"/>
    </source>
</evidence>